<sequence length="917" mass="103139">MITCVHNTLVMSTFGLLLQIHLAFSYTKTSNDYDLYGIKVAMNDYIMVSVDNLNMVWYVIPVVPNNSIYNAIAFNETSCDFVYSVVVPVWNISSFVYNCIDYQGRNVIGHFVSSSILSFSLADEQIVSNYSTQDNFIIDIDGQDAGVYGFADDFMFYYELNPAHSLTIWSNTWNMSPRALDIGSNVDYGVIIGYCQITSSLAQECAFIIQLNKSLSYPVRTNEFSIQNYIQFPYSDPRTNHHITQSRLYSAQTVLSIAITWRTRRVLIGIPSLNIVLLYSFDNPQNLAGSRQNGLGLMGFGKGVAWLDDQGEKAVIIANKYVYSSYQWISSSIHVYDIQSDGFTDGARPILIYPNSQQILFPWINPSFLRLSCSASGHVTIFDLLGNAAILFAAPAGTYPSTNSDFYTSIIVSCIRGTYRNYTGIELCFPCPEGTYSSDCLPCRSNDSFCPFGSVEEIAYSTFESNDQDQDYPESPENIVFDDILMQNMFSFNVQSIHCLLVSPITWVFVVIMLSVIIAIVTTIHEYFGPGKHNIRDWIKQILRKVDLIGEGQLWIGGLVSAAIVVLIVSAYVFSSKYTYEYPLEQSTSASAFACDVSLRNAKFSTTLQKLPSSRSATKDIQAIFDLLNLQSFTLNIDLVQTAFTCDDTLFVQRFIGYTETNLTISSCETRFNDSILSLAIRLPVQEISLQVTLLGLKTIGAIRLGLYGSGSTTDNKRYKLMSLNFSSTFVPLSINQVLASATLFSLQLTQNVNRTAPLSTDGYSTYSAMWSPSFNVNTDELFSEETRHTLFQRMYTNISITIEKSIFYVSNVQEPIARRTEIIFHNLLFTIVVLELFGLFFLIFKLLLFPLMQSIIERISTKKCGVISKDLFLSKIVINKTTPAKTDQLDLDKKSYCEWSTVVEDVEKPTTEMNHS</sequence>
<comment type="caution">
    <text evidence="3">The sequence shown here is derived from an EMBL/GenBank/DDBJ whole genome shotgun (WGS) entry which is preliminary data.</text>
</comment>
<protein>
    <submittedName>
        <fullName evidence="3">Uncharacterized protein</fullName>
    </submittedName>
</protein>
<organism evidence="3 4">
    <name type="scientific">Adineta ricciae</name>
    <name type="common">Rotifer</name>
    <dbReference type="NCBI Taxonomy" id="249248"/>
    <lineage>
        <taxon>Eukaryota</taxon>
        <taxon>Metazoa</taxon>
        <taxon>Spiralia</taxon>
        <taxon>Gnathifera</taxon>
        <taxon>Rotifera</taxon>
        <taxon>Eurotatoria</taxon>
        <taxon>Bdelloidea</taxon>
        <taxon>Adinetida</taxon>
        <taxon>Adinetidae</taxon>
        <taxon>Adineta</taxon>
    </lineage>
</organism>
<keyword evidence="4" id="KW-1185">Reference proteome</keyword>
<dbReference type="Proteomes" id="UP000663828">
    <property type="component" value="Unassembled WGS sequence"/>
</dbReference>
<evidence type="ECO:0000256" key="2">
    <source>
        <dbReference type="SAM" id="SignalP"/>
    </source>
</evidence>
<proteinExistence type="predicted"/>
<evidence type="ECO:0000313" key="3">
    <source>
        <dbReference type="EMBL" id="CAF1621702.1"/>
    </source>
</evidence>
<gene>
    <name evidence="3" type="ORF">XAT740_LOCUS50334</name>
</gene>
<evidence type="ECO:0000313" key="4">
    <source>
        <dbReference type="Proteomes" id="UP000663828"/>
    </source>
</evidence>
<keyword evidence="2" id="KW-0732">Signal</keyword>
<feature type="transmembrane region" description="Helical" evidence="1">
    <location>
        <begin position="554"/>
        <end position="574"/>
    </location>
</feature>
<accession>A0A816CCP1</accession>
<dbReference type="EMBL" id="CAJNOR010007693">
    <property type="protein sequence ID" value="CAF1621702.1"/>
    <property type="molecule type" value="Genomic_DNA"/>
</dbReference>
<keyword evidence="1" id="KW-0812">Transmembrane</keyword>
<keyword evidence="1" id="KW-0472">Membrane</keyword>
<keyword evidence="1" id="KW-1133">Transmembrane helix</keyword>
<feature type="signal peptide" evidence="2">
    <location>
        <begin position="1"/>
        <end position="23"/>
    </location>
</feature>
<evidence type="ECO:0000256" key="1">
    <source>
        <dbReference type="SAM" id="Phobius"/>
    </source>
</evidence>
<name>A0A816CCP1_ADIRI</name>
<feature type="transmembrane region" description="Helical" evidence="1">
    <location>
        <begin position="505"/>
        <end position="528"/>
    </location>
</feature>
<reference evidence="3" key="1">
    <citation type="submission" date="2021-02" db="EMBL/GenBank/DDBJ databases">
        <authorList>
            <person name="Nowell W R."/>
        </authorList>
    </citation>
    <scope>NUCLEOTIDE SEQUENCE</scope>
</reference>
<dbReference type="AlphaFoldDB" id="A0A816CCP1"/>
<feature type="chain" id="PRO_5032894348" evidence="2">
    <location>
        <begin position="24"/>
        <end position="917"/>
    </location>
</feature>
<feature type="transmembrane region" description="Helical" evidence="1">
    <location>
        <begin position="828"/>
        <end position="849"/>
    </location>
</feature>